<dbReference type="Proteomes" id="UP000597459">
    <property type="component" value="Unassembled WGS sequence"/>
</dbReference>
<dbReference type="InterPro" id="IPR037284">
    <property type="entry name" value="SUF_FeS_clus_asmbl_SufBD_sf"/>
</dbReference>
<dbReference type="InterPro" id="IPR000825">
    <property type="entry name" value="SUF_FeS_clus_asmbl_SufBD_core"/>
</dbReference>
<dbReference type="SUPFAM" id="SSF101960">
    <property type="entry name" value="Stabilizer of iron transporter SufD"/>
    <property type="match status" value="1"/>
</dbReference>
<keyword evidence="5" id="KW-1185">Reference proteome</keyword>
<feature type="domain" description="SUF system FeS cluster assembly SufBD N-terminal" evidence="3">
    <location>
        <begin position="21"/>
        <end position="153"/>
    </location>
</feature>
<dbReference type="PANTHER" id="PTHR43575">
    <property type="entry name" value="PROTEIN ABCI7, CHLOROPLASTIC"/>
    <property type="match status" value="1"/>
</dbReference>
<dbReference type="InterPro" id="IPR011542">
    <property type="entry name" value="SUF_FeS_clus_asmbl_SufD"/>
</dbReference>
<organism evidence="4 5">
    <name type="scientific">Acetobacter estunensis</name>
    <dbReference type="NCBI Taxonomy" id="104097"/>
    <lineage>
        <taxon>Bacteria</taxon>
        <taxon>Pseudomonadati</taxon>
        <taxon>Pseudomonadota</taxon>
        <taxon>Alphaproteobacteria</taxon>
        <taxon>Acetobacterales</taxon>
        <taxon>Acetobacteraceae</taxon>
        <taxon>Acetobacter</taxon>
    </lineage>
</organism>
<evidence type="ECO:0000259" key="2">
    <source>
        <dbReference type="Pfam" id="PF01458"/>
    </source>
</evidence>
<comment type="similarity">
    <text evidence="1">Belongs to the iron-sulfur cluster assembly SufBD family.</text>
</comment>
<name>A0A967B561_9PROT</name>
<dbReference type="PANTHER" id="PTHR43575:SF1">
    <property type="entry name" value="PROTEIN ABCI7, CHLOROPLASTIC"/>
    <property type="match status" value="1"/>
</dbReference>
<sequence length="435" mass="46054">MNAITPISRGLAPFEGRLTGITNDVRAAAVGELERLGLPTQKVEAWHYTNLRALSGHAFATPGMVDEGKVTAALAALFGDTEALAKLPRLVLVNGRLSAAHSTTRLPEGVSCTSFATTQDFGTQSAPDREAMVALNTALAEDGVCLSVGAGVKAGAFLLISVAGAGNEDASFHPRHAVALGEGASLTLFELAVSVEDAGPAMYLHNPVLSCDVAEDAHLTHVKVQEEAENAVHLATVYADVEPRGSYDSFTLGLGAVLARHEVHAALRGSHASVHVNGAQILGARQVGDITSVILHGAPDGISRQTVRNVLMDHARAVFQGKVLVERIAQKTDGYQMNQALLLSPNAEIDAKPELEIYADDVKCSHGATVGALDEDQLFYLRARGIPDDQARRMLVEAFLTETVELVQDEAVRAFLMQRVERALKARVSAGEKAA</sequence>
<reference evidence="4" key="1">
    <citation type="submission" date="2019-11" db="EMBL/GenBank/DDBJ databases">
        <title>Description of new Acetobacter species.</title>
        <authorList>
            <person name="Cleenwerck I."/>
            <person name="Sombolestani A.S."/>
        </authorList>
    </citation>
    <scope>NUCLEOTIDE SEQUENCE</scope>
    <source>
        <strain evidence="4">LMG 1626</strain>
    </source>
</reference>
<dbReference type="Pfam" id="PF01458">
    <property type="entry name" value="SUFBD_core"/>
    <property type="match status" value="1"/>
</dbReference>
<evidence type="ECO:0000313" key="5">
    <source>
        <dbReference type="Proteomes" id="UP000597459"/>
    </source>
</evidence>
<protein>
    <submittedName>
        <fullName evidence="4">Fe-S cluster assembly protein SufD</fullName>
    </submittedName>
</protein>
<dbReference type="EMBL" id="WOTH01000007">
    <property type="protein sequence ID" value="NHO53414.1"/>
    <property type="molecule type" value="Genomic_DNA"/>
</dbReference>
<dbReference type="InterPro" id="IPR055346">
    <property type="entry name" value="Fe-S_cluster_assembly_SufBD"/>
</dbReference>
<evidence type="ECO:0000313" key="4">
    <source>
        <dbReference type="EMBL" id="NHO53414.1"/>
    </source>
</evidence>
<proteinExistence type="inferred from homology"/>
<comment type="caution">
    <text evidence="4">The sequence shown here is derived from an EMBL/GenBank/DDBJ whole genome shotgun (WGS) entry which is preliminary data.</text>
</comment>
<dbReference type="GO" id="GO:0016226">
    <property type="term" value="P:iron-sulfur cluster assembly"/>
    <property type="evidence" value="ECO:0007669"/>
    <property type="project" value="InterPro"/>
</dbReference>
<dbReference type="Pfam" id="PF19295">
    <property type="entry name" value="SufBD_N"/>
    <property type="match status" value="1"/>
</dbReference>
<accession>A0A967B561</accession>
<evidence type="ECO:0000256" key="1">
    <source>
        <dbReference type="ARBA" id="ARBA00043967"/>
    </source>
</evidence>
<dbReference type="InterPro" id="IPR045595">
    <property type="entry name" value="SufBD_N"/>
</dbReference>
<evidence type="ECO:0000259" key="3">
    <source>
        <dbReference type="Pfam" id="PF19295"/>
    </source>
</evidence>
<dbReference type="RefSeq" id="WP_166313604.1">
    <property type="nucleotide sequence ID" value="NZ_WOTH01000007.1"/>
</dbReference>
<feature type="domain" description="SUF system FeS cluster assembly SufBD core" evidence="2">
    <location>
        <begin position="168"/>
        <end position="399"/>
    </location>
</feature>
<dbReference type="NCBIfam" id="TIGR01981">
    <property type="entry name" value="sufD"/>
    <property type="match status" value="1"/>
</dbReference>
<dbReference type="AlphaFoldDB" id="A0A967B561"/>
<gene>
    <name evidence="4" type="primary">sufD</name>
    <name evidence="4" type="ORF">GOB87_05475</name>
</gene>